<keyword evidence="2" id="KW-1185">Reference proteome</keyword>
<organism evidence="1 2">
    <name type="scientific">Dietzia maris</name>
    <dbReference type="NCBI Taxonomy" id="37915"/>
    <lineage>
        <taxon>Bacteria</taxon>
        <taxon>Bacillati</taxon>
        <taxon>Actinomycetota</taxon>
        <taxon>Actinomycetes</taxon>
        <taxon>Mycobacteriales</taxon>
        <taxon>Dietziaceae</taxon>
        <taxon>Dietzia</taxon>
    </lineage>
</organism>
<evidence type="ECO:0000313" key="2">
    <source>
        <dbReference type="Proteomes" id="UP001172702"/>
    </source>
</evidence>
<gene>
    <name evidence="1" type="ORF">QYF62_11315</name>
</gene>
<reference evidence="1 2" key="1">
    <citation type="submission" date="2023-07" db="EMBL/GenBank/DDBJ databases">
        <title>Strategy for survival of the halotoleranting strain Dietzia MX2 from the Yakshinskoe mineral salts deposit.</title>
        <authorList>
            <person name="Kharitonova M.A."/>
            <person name="Kupriyanova-Ashina F.G."/>
            <person name="Shakirov T.R."/>
            <person name="Vafina M.S."/>
            <person name="Ilinskaya O.N."/>
        </authorList>
    </citation>
    <scope>NUCLEOTIDE SEQUENCE [LARGE SCALE GENOMIC DNA]</scope>
    <source>
        <strain evidence="1 2">MX2</strain>
    </source>
</reference>
<sequence>MDIGIRGDEDIRQLAESVKRVQIMGKLCSTVPTDVTLISQPGSELETIISEIPDPLVDPRFTLSYGLTSSYGCLHQICDLFNPQHATFPVVLQTLLRTALLGSSRIIYMLGPEDHDERLRNTTVVLAQEGASLIRAYDAFAKFEVLHHLVPPPHIISAQKARYAAIGIKRAPGEASTLKEMAEVVARRLELSGSEYDDSLAEHVAWLFNTLSGVAHGFGWPNLVPGTDSMSGHYISDFSRTTAIGVIAADLILRRGGIETPGPKADSSRRG</sequence>
<accession>A0ABT8H2G5</accession>
<dbReference type="RefSeq" id="WP_301162672.1">
    <property type="nucleotide sequence ID" value="NZ_JAUHTB010000012.1"/>
</dbReference>
<comment type="caution">
    <text evidence="1">The sequence shown here is derived from an EMBL/GenBank/DDBJ whole genome shotgun (WGS) entry which is preliminary data.</text>
</comment>
<name>A0ABT8H2G5_9ACTN</name>
<proteinExistence type="predicted"/>
<dbReference type="EMBL" id="JAUHTB010000012">
    <property type="protein sequence ID" value="MDN4506641.1"/>
    <property type="molecule type" value="Genomic_DNA"/>
</dbReference>
<dbReference type="Proteomes" id="UP001172702">
    <property type="component" value="Unassembled WGS sequence"/>
</dbReference>
<evidence type="ECO:0000313" key="1">
    <source>
        <dbReference type="EMBL" id="MDN4506641.1"/>
    </source>
</evidence>
<protein>
    <submittedName>
        <fullName evidence="1">Uncharacterized protein</fullName>
    </submittedName>
</protein>